<sequence length="85" mass="9928">HNRLIMPKEFQEGDKFLLYNSRITLFLRKFMSRWTGPYVVKHVSLYGAIEIQDEEGKESLKLNGHRLKPYLVGGFDKQSSSIVIK</sequence>
<comment type="caution">
    <text evidence="1">The sequence shown here is derived from an EMBL/GenBank/DDBJ whole genome shotgun (WGS) entry which is preliminary data.</text>
</comment>
<accession>A0A314LA07</accession>
<keyword evidence="2" id="KW-1185">Reference proteome</keyword>
<gene>
    <name evidence="1" type="ORF">A4A49_58420</name>
</gene>
<organism evidence="1 2">
    <name type="scientific">Nicotiana attenuata</name>
    <name type="common">Coyote tobacco</name>
    <dbReference type="NCBI Taxonomy" id="49451"/>
    <lineage>
        <taxon>Eukaryota</taxon>
        <taxon>Viridiplantae</taxon>
        <taxon>Streptophyta</taxon>
        <taxon>Embryophyta</taxon>
        <taxon>Tracheophyta</taxon>
        <taxon>Spermatophyta</taxon>
        <taxon>Magnoliopsida</taxon>
        <taxon>eudicotyledons</taxon>
        <taxon>Gunneridae</taxon>
        <taxon>Pentapetalae</taxon>
        <taxon>asterids</taxon>
        <taxon>lamiids</taxon>
        <taxon>Solanales</taxon>
        <taxon>Solanaceae</taxon>
        <taxon>Nicotianoideae</taxon>
        <taxon>Nicotianeae</taxon>
        <taxon>Nicotiana</taxon>
    </lineage>
</organism>
<dbReference type="EMBL" id="MJEQ01000216">
    <property type="protein sequence ID" value="OIT38333.1"/>
    <property type="molecule type" value="Genomic_DNA"/>
</dbReference>
<dbReference type="Proteomes" id="UP000187609">
    <property type="component" value="Unassembled WGS sequence"/>
</dbReference>
<proteinExistence type="predicted"/>
<reference evidence="1" key="1">
    <citation type="submission" date="2016-11" db="EMBL/GenBank/DDBJ databases">
        <title>The genome of Nicotiana attenuata.</title>
        <authorList>
            <person name="Xu S."/>
            <person name="Brockmoeller T."/>
            <person name="Gaquerel E."/>
            <person name="Navarro A."/>
            <person name="Kuhl H."/>
            <person name="Gase K."/>
            <person name="Ling Z."/>
            <person name="Zhou W."/>
            <person name="Kreitzer C."/>
            <person name="Stanke M."/>
            <person name="Tang H."/>
            <person name="Lyons E."/>
            <person name="Pandey P."/>
            <person name="Pandey S.P."/>
            <person name="Timmermann B."/>
            <person name="Baldwin I.T."/>
        </authorList>
    </citation>
    <scope>NUCLEOTIDE SEQUENCE [LARGE SCALE GENOMIC DNA]</scope>
    <source>
        <strain evidence="1">UT</strain>
    </source>
</reference>
<name>A0A314LA07_NICAT</name>
<dbReference type="AlphaFoldDB" id="A0A314LA07"/>
<protein>
    <submittedName>
        <fullName evidence="1">Uncharacterized protein</fullName>
    </submittedName>
</protein>
<evidence type="ECO:0000313" key="2">
    <source>
        <dbReference type="Proteomes" id="UP000187609"/>
    </source>
</evidence>
<evidence type="ECO:0000313" key="1">
    <source>
        <dbReference type="EMBL" id="OIT38333.1"/>
    </source>
</evidence>
<dbReference type="Gramene" id="OIT38333">
    <property type="protein sequence ID" value="OIT38333"/>
    <property type="gene ID" value="A4A49_58420"/>
</dbReference>
<feature type="non-terminal residue" evidence="1">
    <location>
        <position position="1"/>
    </location>
</feature>